<sequence length="126" mass="13696">MSSGIPRSPLVLSISWGRMDVENLEVGKDFKLYPGGGRPWDWSETGTRHSPGIQPDDVEELLAHGATNVVLSRGMQLQLQIDPRTLDLLDERGVTVHVAETTEAVEIYNDLIATGIAAAGLFHSTC</sequence>
<comment type="caution">
    <text evidence="1">The sequence shown here is derived from an EMBL/GenBank/DDBJ whole genome shotgun (WGS) entry which is preliminary data.</text>
</comment>
<dbReference type="InterPro" id="IPR034096">
    <property type="entry name" value="AAMDC"/>
</dbReference>
<accession>A0ABT6WR06</accession>
<dbReference type="EMBL" id="JASCTH010000018">
    <property type="protein sequence ID" value="MDI6102166.1"/>
    <property type="molecule type" value="Genomic_DNA"/>
</dbReference>
<evidence type="ECO:0000313" key="1">
    <source>
        <dbReference type="EMBL" id="MDI6102166.1"/>
    </source>
</evidence>
<dbReference type="InterPro" id="IPR036748">
    <property type="entry name" value="MTH938-like_sf"/>
</dbReference>
<dbReference type="InterPro" id="IPR007523">
    <property type="entry name" value="NDUFAF3/AAMDC"/>
</dbReference>
<reference evidence="1 2" key="1">
    <citation type="submission" date="2023-05" db="EMBL/GenBank/DDBJ databases">
        <title>Actinoplanes sp. NEAU-A12 genome sequencing.</title>
        <authorList>
            <person name="Wang Z.-S."/>
        </authorList>
    </citation>
    <scope>NUCLEOTIDE SEQUENCE [LARGE SCALE GENOMIC DNA]</scope>
    <source>
        <strain evidence="1 2">NEAU-A12</strain>
    </source>
</reference>
<dbReference type="PANTHER" id="PTHR15811">
    <property type="entry name" value="MTH938 DOMAIN-CONTAINING PROTEIN"/>
    <property type="match status" value="1"/>
</dbReference>
<name>A0ABT6WR06_9ACTN</name>
<dbReference type="Proteomes" id="UP001241758">
    <property type="component" value="Unassembled WGS sequence"/>
</dbReference>
<evidence type="ECO:0000313" key="2">
    <source>
        <dbReference type="Proteomes" id="UP001241758"/>
    </source>
</evidence>
<dbReference type="Pfam" id="PF04430">
    <property type="entry name" value="DUF498"/>
    <property type="match status" value="1"/>
</dbReference>
<dbReference type="PANTHER" id="PTHR15811:SF5">
    <property type="entry name" value="MTH938 DOMAIN-CONTAINING PROTEIN"/>
    <property type="match status" value="1"/>
</dbReference>
<dbReference type="RefSeq" id="WP_282763186.1">
    <property type="nucleotide sequence ID" value="NZ_JASCTH010000018.1"/>
</dbReference>
<dbReference type="SUPFAM" id="SSF64076">
    <property type="entry name" value="MTH938-like"/>
    <property type="match status" value="1"/>
</dbReference>
<protein>
    <submittedName>
        <fullName evidence="1">Mth938-like domain-containing protein</fullName>
    </submittedName>
</protein>
<organism evidence="1 2">
    <name type="scientific">Actinoplanes sandaracinus</name>
    <dbReference type="NCBI Taxonomy" id="3045177"/>
    <lineage>
        <taxon>Bacteria</taxon>
        <taxon>Bacillati</taxon>
        <taxon>Actinomycetota</taxon>
        <taxon>Actinomycetes</taxon>
        <taxon>Micromonosporales</taxon>
        <taxon>Micromonosporaceae</taxon>
        <taxon>Actinoplanes</taxon>
    </lineage>
</organism>
<dbReference type="Gene3D" id="3.40.1230.10">
    <property type="entry name" value="MTH938-like"/>
    <property type="match status" value="1"/>
</dbReference>
<gene>
    <name evidence="1" type="ORF">QLQ12_26455</name>
</gene>
<dbReference type="CDD" id="cd05126">
    <property type="entry name" value="Mth938"/>
    <property type="match status" value="1"/>
</dbReference>
<keyword evidence="2" id="KW-1185">Reference proteome</keyword>
<proteinExistence type="predicted"/>